<dbReference type="Proteomes" id="UP000253551">
    <property type="component" value="Unassembled WGS sequence"/>
</dbReference>
<dbReference type="AlphaFoldDB" id="A0A367K2Q0"/>
<organism evidence="2 3">
    <name type="scientific">Rhizopus stolonifer</name>
    <name type="common">Rhizopus nigricans</name>
    <dbReference type="NCBI Taxonomy" id="4846"/>
    <lineage>
        <taxon>Eukaryota</taxon>
        <taxon>Fungi</taxon>
        <taxon>Fungi incertae sedis</taxon>
        <taxon>Mucoromycota</taxon>
        <taxon>Mucoromycotina</taxon>
        <taxon>Mucoromycetes</taxon>
        <taxon>Mucorales</taxon>
        <taxon>Mucorineae</taxon>
        <taxon>Rhizopodaceae</taxon>
        <taxon>Rhizopus</taxon>
    </lineage>
</organism>
<name>A0A367K2Q0_RHIST</name>
<keyword evidence="1" id="KW-0175">Coiled coil</keyword>
<evidence type="ECO:0000313" key="2">
    <source>
        <dbReference type="EMBL" id="RCH96440.1"/>
    </source>
</evidence>
<accession>A0A367K2Q0</accession>
<comment type="caution">
    <text evidence="2">The sequence shown here is derived from an EMBL/GenBank/DDBJ whole genome shotgun (WGS) entry which is preliminary data.</text>
</comment>
<gene>
    <name evidence="2" type="ORF">CU098_007503</name>
</gene>
<evidence type="ECO:0000313" key="3">
    <source>
        <dbReference type="Proteomes" id="UP000253551"/>
    </source>
</evidence>
<sequence length="182" mass="21196">NASSVKIFDHGFEAVEKEDRKSKELLNNEIKVLQNEIHRLEDELKLFLIKESKKQCKKNNTADKRQVIYKNTEEIKTYRYQAFVAIHKQATVLKEEPLFLKYVDKSDSDINHEEIEFKDLDAMEKVFFFSGTDNRNYHLSVTTPFDLDWSSLPKKLKTCLFVGDRGFGVGSRIKGHRGYGGE</sequence>
<evidence type="ECO:0000256" key="1">
    <source>
        <dbReference type="SAM" id="Coils"/>
    </source>
</evidence>
<feature type="non-terminal residue" evidence="2">
    <location>
        <position position="1"/>
    </location>
</feature>
<feature type="coiled-coil region" evidence="1">
    <location>
        <begin position="16"/>
        <end position="50"/>
    </location>
</feature>
<keyword evidence="3" id="KW-1185">Reference proteome</keyword>
<dbReference type="OrthoDB" id="2264724at2759"/>
<proteinExistence type="predicted"/>
<protein>
    <submittedName>
        <fullName evidence="2">Uncharacterized protein</fullName>
    </submittedName>
</protein>
<dbReference type="EMBL" id="PJQM01002308">
    <property type="protein sequence ID" value="RCH96440.1"/>
    <property type="molecule type" value="Genomic_DNA"/>
</dbReference>
<reference evidence="2 3" key="1">
    <citation type="journal article" date="2018" name="G3 (Bethesda)">
        <title>Phylogenetic and Phylogenomic Definition of Rhizopus Species.</title>
        <authorList>
            <person name="Gryganskyi A.P."/>
            <person name="Golan J."/>
            <person name="Dolatabadi S."/>
            <person name="Mondo S."/>
            <person name="Robb S."/>
            <person name="Idnurm A."/>
            <person name="Muszewska A."/>
            <person name="Steczkiewicz K."/>
            <person name="Masonjones S."/>
            <person name="Liao H.L."/>
            <person name="Gajdeczka M.T."/>
            <person name="Anike F."/>
            <person name="Vuek A."/>
            <person name="Anishchenko I.M."/>
            <person name="Voigt K."/>
            <person name="de Hoog G.S."/>
            <person name="Smith M.E."/>
            <person name="Heitman J."/>
            <person name="Vilgalys R."/>
            <person name="Stajich J.E."/>
        </authorList>
    </citation>
    <scope>NUCLEOTIDE SEQUENCE [LARGE SCALE GENOMIC DNA]</scope>
    <source>
        <strain evidence="2 3">LSU 92-RS-03</strain>
    </source>
</reference>